<keyword evidence="2" id="KW-0472">Membrane</keyword>
<evidence type="ECO:0000313" key="3">
    <source>
        <dbReference type="EMBL" id="MFJ4080004.1"/>
    </source>
</evidence>
<name>A0ABW8FD78_9ACTN</name>
<feature type="compositionally biased region" description="Gly residues" evidence="1">
    <location>
        <begin position="213"/>
        <end position="227"/>
    </location>
</feature>
<proteinExistence type="predicted"/>
<feature type="compositionally biased region" description="Basic and acidic residues" evidence="1">
    <location>
        <begin position="154"/>
        <end position="166"/>
    </location>
</feature>
<feature type="region of interest" description="Disordered" evidence="1">
    <location>
        <begin position="201"/>
        <end position="272"/>
    </location>
</feature>
<keyword evidence="2" id="KW-1133">Transmembrane helix</keyword>
<dbReference type="Proteomes" id="UP001617511">
    <property type="component" value="Unassembled WGS sequence"/>
</dbReference>
<organism evidence="3 4">
    <name type="scientific">Streptomyces iakyrus</name>
    <dbReference type="NCBI Taxonomy" id="68219"/>
    <lineage>
        <taxon>Bacteria</taxon>
        <taxon>Bacillati</taxon>
        <taxon>Actinomycetota</taxon>
        <taxon>Actinomycetes</taxon>
        <taxon>Kitasatosporales</taxon>
        <taxon>Streptomycetaceae</taxon>
        <taxon>Streptomyces</taxon>
    </lineage>
</organism>
<keyword evidence="2" id="KW-0812">Transmembrane</keyword>
<keyword evidence="4" id="KW-1185">Reference proteome</keyword>
<accession>A0ABW8FD78</accession>
<dbReference type="EMBL" id="JBIVGG010000006">
    <property type="protein sequence ID" value="MFJ4080004.1"/>
    <property type="molecule type" value="Genomic_DNA"/>
</dbReference>
<evidence type="ECO:0000256" key="1">
    <source>
        <dbReference type="SAM" id="MobiDB-lite"/>
    </source>
</evidence>
<protein>
    <submittedName>
        <fullName evidence="3">Uncharacterized protein</fullName>
    </submittedName>
</protein>
<sequence length="272" mass="27357">MGERQSDGGLSGRGSRHALLESDVEALIIASLIRDGVDAEAEQRAVAAFRAARDAGSLGAGTLAAGTRRRDDWRARERRYLGRSLKTTLSVLLASLTLGGVAVAAIGVAGSPDEGPKDTPERSPAPSSAPRDPAQQPPRGSHSPGTGAGSSPAHPDRPDPAQDTEAHCTAFERVGGRGNAMDATAWQRLVAAAGGERNVTAYCAEREDEPKAGSGGSGNDGPAGDGGAPAANDGADNGQDNGAGDGPDSGAGRSGSEGKRSQPEGRPNGRQG</sequence>
<reference evidence="3 4" key="1">
    <citation type="submission" date="2024-10" db="EMBL/GenBank/DDBJ databases">
        <title>The Natural Products Discovery Center: Release of the First 8490 Sequenced Strains for Exploring Actinobacteria Biosynthetic Diversity.</title>
        <authorList>
            <person name="Kalkreuter E."/>
            <person name="Kautsar S.A."/>
            <person name="Yang D."/>
            <person name="Bader C.D."/>
            <person name="Teijaro C.N."/>
            <person name="Fluegel L."/>
            <person name="Davis C.M."/>
            <person name="Simpson J.R."/>
            <person name="Lauterbach L."/>
            <person name="Steele A.D."/>
            <person name="Gui C."/>
            <person name="Meng S."/>
            <person name="Li G."/>
            <person name="Viehrig K."/>
            <person name="Ye F."/>
            <person name="Su P."/>
            <person name="Kiefer A.F."/>
            <person name="Nichols A."/>
            <person name="Cepeda A.J."/>
            <person name="Yan W."/>
            <person name="Fan B."/>
            <person name="Jiang Y."/>
            <person name="Adhikari A."/>
            <person name="Zheng C.-J."/>
            <person name="Schuster L."/>
            <person name="Cowan T.M."/>
            <person name="Smanski M.J."/>
            <person name="Chevrette M.G."/>
            <person name="De Carvalho L.P.S."/>
            <person name="Shen B."/>
        </authorList>
    </citation>
    <scope>NUCLEOTIDE SEQUENCE [LARGE SCALE GENOMIC DNA]</scope>
    <source>
        <strain evidence="3 4">NPDC089932</strain>
    </source>
</reference>
<feature type="compositionally biased region" description="Low complexity" evidence="1">
    <location>
        <begin position="228"/>
        <end position="240"/>
    </location>
</feature>
<evidence type="ECO:0000313" key="4">
    <source>
        <dbReference type="Proteomes" id="UP001617511"/>
    </source>
</evidence>
<feature type="transmembrane region" description="Helical" evidence="2">
    <location>
        <begin position="88"/>
        <end position="110"/>
    </location>
</feature>
<feature type="region of interest" description="Disordered" evidence="1">
    <location>
        <begin position="109"/>
        <end position="179"/>
    </location>
</feature>
<gene>
    <name evidence="3" type="ORF">ACIP2Z_13710</name>
</gene>
<evidence type="ECO:0000256" key="2">
    <source>
        <dbReference type="SAM" id="Phobius"/>
    </source>
</evidence>
<feature type="compositionally biased region" description="Low complexity" evidence="1">
    <location>
        <begin position="122"/>
        <end position="139"/>
    </location>
</feature>
<comment type="caution">
    <text evidence="3">The sequence shown here is derived from an EMBL/GenBank/DDBJ whole genome shotgun (WGS) entry which is preliminary data.</text>
</comment>
<dbReference type="RefSeq" id="WP_388132621.1">
    <property type="nucleotide sequence ID" value="NZ_JBIADY010000003.1"/>
</dbReference>
<feature type="compositionally biased region" description="Gly residues" evidence="1">
    <location>
        <begin position="241"/>
        <end position="255"/>
    </location>
</feature>